<evidence type="ECO:0000313" key="2">
    <source>
        <dbReference type="EMBL" id="MBN9413347.1"/>
    </source>
</evidence>
<dbReference type="GO" id="GO:0016747">
    <property type="term" value="F:acyltransferase activity, transferring groups other than amino-acyl groups"/>
    <property type="evidence" value="ECO:0007669"/>
    <property type="project" value="InterPro"/>
</dbReference>
<dbReference type="Gene3D" id="3.40.630.30">
    <property type="match status" value="1"/>
</dbReference>
<dbReference type="PANTHER" id="PTHR43792">
    <property type="entry name" value="GNAT FAMILY, PUTATIVE (AFU_ORTHOLOGUE AFUA_3G00765)-RELATED-RELATED"/>
    <property type="match status" value="1"/>
</dbReference>
<dbReference type="AlphaFoldDB" id="A0A8J7TUN2"/>
<proteinExistence type="predicted"/>
<dbReference type="Proteomes" id="UP000664414">
    <property type="component" value="Unassembled WGS sequence"/>
</dbReference>
<accession>A0A8J7TUN2</accession>
<evidence type="ECO:0000313" key="3">
    <source>
        <dbReference type="Proteomes" id="UP000664414"/>
    </source>
</evidence>
<dbReference type="PROSITE" id="PS51186">
    <property type="entry name" value="GNAT"/>
    <property type="match status" value="1"/>
</dbReference>
<comment type="caution">
    <text evidence="2">The sequence shown here is derived from an EMBL/GenBank/DDBJ whole genome shotgun (WGS) entry which is preliminary data.</text>
</comment>
<dbReference type="InterPro" id="IPR016181">
    <property type="entry name" value="Acyl_CoA_acyltransferase"/>
</dbReference>
<dbReference type="SUPFAM" id="SSF55729">
    <property type="entry name" value="Acyl-CoA N-acyltransferases (Nat)"/>
    <property type="match status" value="1"/>
</dbReference>
<dbReference type="Pfam" id="PF13302">
    <property type="entry name" value="Acetyltransf_3"/>
    <property type="match status" value="1"/>
</dbReference>
<reference evidence="2" key="1">
    <citation type="submission" date="2021-02" db="EMBL/GenBank/DDBJ databases">
        <title>Thiocyanate and organic carbon inputs drive convergent selection for specific autotrophic Afipia and Thiobacillus strains within complex microbiomes.</title>
        <authorList>
            <person name="Huddy R.J."/>
            <person name="Sachdeva R."/>
            <person name="Kadzinga F."/>
            <person name="Kantor R.S."/>
            <person name="Harrison S.T.L."/>
            <person name="Banfield J.F."/>
        </authorList>
    </citation>
    <scope>NUCLEOTIDE SEQUENCE</scope>
    <source>
        <strain evidence="2">SCN18_10_11_15_R4_P_38_20</strain>
    </source>
</reference>
<protein>
    <submittedName>
        <fullName evidence="2">GNAT family N-acetyltransferase</fullName>
    </submittedName>
</protein>
<organism evidence="2 3">
    <name type="scientific">Candidatus Paracaedimonas acanthamoebae</name>
    <dbReference type="NCBI Taxonomy" id="244581"/>
    <lineage>
        <taxon>Bacteria</taxon>
        <taxon>Pseudomonadati</taxon>
        <taxon>Pseudomonadota</taxon>
        <taxon>Alphaproteobacteria</taxon>
        <taxon>Holosporales</taxon>
        <taxon>Caedimonadaceae</taxon>
        <taxon>Candidatus Paracaedimonas</taxon>
    </lineage>
</organism>
<dbReference type="EMBL" id="JAFKGL010000021">
    <property type="protein sequence ID" value="MBN9413347.1"/>
    <property type="molecule type" value="Genomic_DNA"/>
</dbReference>
<sequence>MRSLTLRDVEDVYAYAKDPQVSQYVTWQPHQTLEETHDFIQNYAFKKYTENELEPYGIVLKEENQIIGTIGCSWHSRKDNVMTMGYALAHKYWGKGLMTEAARVLLEYAFESQGPYLIMAWCISF</sequence>
<evidence type="ECO:0000259" key="1">
    <source>
        <dbReference type="PROSITE" id="PS51186"/>
    </source>
</evidence>
<feature type="domain" description="N-acetyltransferase" evidence="1">
    <location>
        <begin position="1"/>
        <end position="125"/>
    </location>
</feature>
<gene>
    <name evidence="2" type="ORF">J0H12_05440</name>
</gene>
<name>A0A8J7TUN2_9PROT</name>
<dbReference type="InterPro" id="IPR000182">
    <property type="entry name" value="GNAT_dom"/>
</dbReference>
<dbReference type="CDD" id="cd04301">
    <property type="entry name" value="NAT_SF"/>
    <property type="match status" value="1"/>
</dbReference>
<dbReference type="InterPro" id="IPR051531">
    <property type="entry name" value="N-acetyltransferase"/>
</dbReference>